<dbReference type="EMBL" id="BAABFU010000002">
    <property type="protein sequence ID" value="GAA4348805.1"/>
    <property type="molecule type" value="Genomic_DNA"/>
</dbReference>
<dbReference type="PIRSF" id="PIRSF000124">
    <property type="entry name" value="UDPglc_GDPman_dh"/>
    <property type="match status" value="1"/>
</dbReference>
<accession>A0ABP8I0K2</accession>
<dbReference type="InterPro" id="IPR008927">
    <property type="entry name" value="6-PGluconate_DH-like_C_sf"/>
</dbReference>
<dbReference type="PIRSF" id="PIRSF500134">
    <property type="entry name" value="UDPglc_DH_bac"/>
    <property type="match status" value="1"/>
</dbReference>
<dbReference type="SUPFAM" id="SSF52413">
    <property type="entry name" value="UDP-glucose/GDP-mannose dehydrogenase C-terminal domain"/>
    <property type="match status" value="1"/>
</dbReference>
<evidence type="ECO:0000259" key="4">
    <source>
        <dbReference type="SMART" id="SM00984"/>
    </source>
</evidence>
<comment type="similarity">
    <text evidence="3">Belongs to the UDP-glucose/GDP-mannose dehydrogenase family.</text>
</comment>
<protein>
    <recommendedName>
        <fullName evidence="1 3">UDP-glucose 6-dehydrogenase</fullName>
        <ecNumber evidence="3">1.1.1.22</ecNumber>
    </recommendedName>
</protein>
<proteinExistence type="inferred from homology"/>
<evidence type="ECO:0000313" key="6">
    <source>
        <dbReference type="Proteomes" id="UP001501294"/>
    </source>
</evidence>
<comment type="caution">
    <text evidence="5">The sequence shown here is derived from an EMBL/GenBank/DDBJ whole genome shotgun (WGS) entry which is preliminary data.</text>
</comment>
<dbReference type="SMART" id="SM00984">
    <property type="entry name" value="UDPG_MGDP_dh_C"/>
    <property type="match status" value="1"/>
</dbReference>
<reference evidence="6" key="1">
    <citation type="journal article" date="2019" name="Int. J. Syst. Evol. Microbiol.">
        <title>The Global Catalogue of Microorganisms (GCM) 10K type strain sequencing project: providing services to taxonomists for standard genome sequencing and annotation.</title>
        <authorList>
            <consortium name="The Broad Institute Genomics Platform"/>
            <consortium name="The Broad Institute Genome Sequencing Center for Infectious Disease"/>
            <person name="Wu L."/>
            <person name="Ma J."/>
        </authorList>
    </citation>
    <scope>NUCLEOTIDE SEQUENCE [LARGE SCALE GENOMIC DNA]</scope>
    <source>
        <strain evidence="6">JCM 17727</strain>
    </source>
</reference>
<sequence>MTLTSSSHKVNVYGESLEAKTIAACLAKSGFFVGITEGLSCDINYHEKYLASEPGLNQLLEDMSAVGQLNHYSRKRSDANIHWVVYKGKSSDSLIKFILSLVRGKTEKQHIILTTSLGIGTHETIKLEVDLLLSRSESNERHEIITIPTFFREGTAISDFYAPQLLLIGTEEVPSNTIVSTLLSDTLGNARETRFMEGVDVEVVNNAISAFLAMRVSFINELSTLLESRNANFMSIIDAMSCDPRFGKNYNQAGCGFGGVALQEAVVNIQNLFKGFDSGSLMMQATLDINEDQKDILFRKFWRYFESDLSNKKVAIWGATFRPDTSSLINSPAINLVNALISESVEVNLYDPMIKSSKLDAELFDGSINVSFSKYEAIKGVDALFIVTDWDEFKDVDFELIKSNLNNPVIFDGRNIYEIQKMNQVGITYFGIGCNNYSN</sequence>
<dbReference type="Gene3D" id="3.40.50.720">
    <property type="entry name" value="NAD(P)-binding Rossmann-like Domain"/>
    <property type="match status" value="2"/>
</dbReference>
<dbReference type="InterPro" id="IPR017476">
    <property type="entry name" value="UDP-Glc/GDP-Man"/>
</dbReference>
<organism evidence="5 6">
    <name type="scientific">Kangiella taiwanensis</name>
    <dbReference type="NCBI Taxonomy" id="1079179"/>
    <lineage>
        <taxon>Bacteria</taxon>
        <taxon>Pseudomonadati</taxon>
        <taxon>Pseudomonadota</taxon>
        <taxon>Gammaproteobacteria</taxon>
        <taxon>Kangiellales</taxon>
        <taxon>Kangiellaceae</taxon>
        <taxon>Kangiella</taxon>
    </lineage>
</organism>
<evidence type="ECO:0000256" key="3">
    <source>
        <dbReference type="PIRNR" id="PIRNR000124"/>
    </source>
</evidence>
<dbReference type="SUPFAM" id="SSF48179">
    <property type="entry name" value="6-phosphogluconate dehydrogenase C-terminal domain-like"/>
    <property type="match status" value="1"/>
</dbReference>
<comment type="catalytic activity">
    <reaction evidence="3">
        <text>UDP-alpha-D-glucose + 2 NAD(+) + H2O = UDP-alpha-D-glucuronate + 2 NADH + 3 H(+)</text>
        <dbReference type="Rhea" id="RHEA:23596"/>
        <dbReference type="ChEBI" id="CHEBI:15377"/>
        <dbReference type="ChEBI" id="CHEBI:15378"/>
        <dbReference type="ChEBI" id="CHEBI:57540"/>
        <dbReference type="ChEBI" id="CHEBI:57945"/>
        <dbReference type="ChEBI" id="CHEBI:58052"/>
        <dbReference type="ChEBI" id="CHEBI:58885"/>
        <dbReference type="EC" id="1.1.1.22"/>
    </reaction>
</comment>
<keyword evidence="2 3" id="KW-0560">Oxidoreductase</keyword>
<dbReference type="InterPro" id="IPR028357">
    <property type="entry name" value="UDPglc_DH_bac"/>
</dbReference>
<evidence type="ECO:0000256" key="2">
    <source>
        <dbReference type="ARBA" id="ARBA00023002"/>
    </source>
</evidence>
<dbReference type="Pfam" id="PF00984">
    <property type="entry name" value="UDPG_MGDP_dh"/>
    <property type="match status" value="1"/>
</dbReference>
<dbReference type="PANTHER" id="PTHR43750">
    <property type="entry name" value="UDP-GLUCOSE 6-DEHYDROGENASE TUAD"/>
    <property type="match status" value="1"/>
</dbReference>
<dbReference type="InterPro" id="IPR014026">
    <property type="entry name" value="UDP-Glc/GDP-Man_DH_dimer"/>
</dbReference>
<dbReference type="Pfam" id="PF03720">
    <property type="entry name" value="UDPG_MGDP_dh_C"/>
    <property type="match status" value="1"/>
</dbReference>
<dbReference type="RefSeq" id="WP_223577908.1">
    <property type="nucleotide sequence ID" value="NZ_BAABFU010000002.1"/>
</dbReference>
<evidence type="ECO:0000256" key="1">
    <source>
        <dbReference type="ARBA" id="ARBA00015132"/>
    </source>
</evidence>
<dbReference type="InterPro" id="IPR036220">
    <property type="entry name" value="UDP-Glc/GDP-Man_DH_C_sf"/>
</dbReference>
<dbReference type="PANTHER" id="PTHR43750:SF3">
    <property type="entry name" value="UDP-GLUCOSE 6-DEHYDROGENASE TUAD"/>
    <property type="match status" value="1"/>
</dbReference>
<dbReference type="InterPro" id="IPR014027">
    <property type="entry name" value="UDP-Glc/GDP-Man_DH_C"/>
</dbReference>
<feature type="domain" description="UDP-glucose/GDP-mannose dehydrogenase C-terminal" evidence="4">
    <location>
        <begin position="315"/>
        <end position="419"/>
    </location>
</feature>
<dbReference type="Proteomes" id="UP001501294">
    <property type="component" value="Unassembled WGS sequence"/>
</dbReference>
<dbReference type="EC" id="1.1.1.22" evidence="3"/>
<evidence type="ECO:0000313" key="5">
    <source>
        <dbReference type="EMBL" id="GAA4348805.1"/>
    </source>
</evidence>
<name>A0ABP8I0K2_9GAMM</name>
<keyword evidence="6" id="KW-1185">Reference proteome</keyword>
<gene>
    <name evidence="5" type="ORF">GCM10023150_12560</name>
</gene>
<keyword evidence="3" id="KW-0520">NAD</keyword>